<evidence type="ECO:0008006" key="4">
    <source>
        <dbReference type="Google" id="ProtNLM"/>
    </source>
</evidence>
<dbReference type="EMBL" id="JAGSXJ010000002">
    <property type="protein sequence ID" value="KAH6695266.1"/>
    <property type="molecule type" value="Genomic_DNA"/>
</dbReference>
<dbReference type="OrthoDB" id="4356994at2759"/>
<feature type="compositionally biased region" description="Polar residues" evidence="1">
    <location>
        <begin position="290"/>
        <end position="300"/>
    </location>
</feature>
<organism evidence="2 3">
    <name type="scientific">Plectosphaerella plurivora</name>
    <dbReference type="NCBI Taxonomy" id="936078"/>
    <lineage>
        <taxon>Eukaryota</taxon>
        <taxon>Fungi</taxon>
        <taxon>Dikarya</taxon>
        <taxon>Ascomycota</taxon>
        <taxon>Pezizomycotina</taxon>
        <taxon>Sordariomycetes</taxon>
        <taxon>Hypocreomycetidae</taxon>
        <taxon>Glomerellales</taxon>
        <taxon>Plectosphaerellaceae</taxon>
        <taxon>Plectosphaerella</taxon>
    </lineage>
</organism>
<dbReference type="AlphaFoldDB" id="A0A9P9AEN1"/>
<gene>
    <name evidence="2" type="ORF">F5X68DRAFT_227254</name>
</gene>
<reference evidence="2" key="1">
    <citation type="journal article" date="2021" name="Nat. Commun.">
        <title>Genetic determinants of endophytism in the Arabidopsis root mycobiome.</title>
        <authorList>
            <person name="Mesny F."/>
            <person name="Miyauchi S."/>
            <person name="Thiergart T."/>
            <person name="Pickel B."/>
            <person name="Atanasova L."/>
            <person name="Karlsson M."/>
            <person name="Huettel B."/>
            <person name="Barry K.W."/>
            <person name="Haridas S."/>
            <person name="Chen C."/>
            <person name="Bauer D."/>
            <person name="Andreopoulos W."/>
            <person name="Pangilinan J."/>
            <person name="LaButti K."/>
            <person name="Riley R."/>
            <person name="Lipzen A."/>
            <person name="Clum A."/>
            <person name="Drula E."/>
            <person name="Henrissat B."/>
            <person name="Kohler A."/>
            <person name="Grigoriev I.V."/>
            <person name="Martin F.M."/>
            <person name="Hacquard S."/>
        </authorList>
    </citation>
    <scope>NUCLEOTIDE SEQUENCE</scope>
    <source>
        <strain evidence="2">MPI-SDFR-AT-0117</strain>
    </source>
</reference>
<keyword evidence="3" id="KW-1185">Reference proteome</keyword>
<dbReference type="CDD" id="cd12148">
    <property type="entry name" value="fungal_TF_MHR"/>
    <property type="match status" value="1"/>
</dbReference>
<comment type="caution">
    <text evidence="2">The sequence shown here is derived from an EMBL/GenBank/DDBJ whole genome shotgun (WGS) entry which is preliminary data.</text>
</comment>
<protein>
    <recommendedName>
        <fullName evidence="4">Transcription factor domain-containing protein</fullName>
    </recommendedName>
</protein>
<evidence type="ECO:0000313" key="3">
    <source>
        <dbReference type="Proteomes" id="UP000770015"/>
    </source>
</evidence>
<dbReference type="PANTHER" id="PTHR47785:SF5">
    <property type="entry name" value="ZN(II)2CYS6 TRANSCRIPTION FACTOR (EUROFUNG)"/>
    <property type="match status" value="1"/>
</dbReference>
<dbReference type="InterPro" id="IPR053181">
    <property type="entry name" value="EcdB-like_regulator"/>
</dbReference>
<dbReference type="PANTHER" id="PTHR47785">
    <property type="entry name" value="ZN(II)2CYS6 TRANSCRIPTION FACTOR (EUROFUNG)-RELATED-RELATED"/>
    <property type="match status" value="1"/>
</dbReference>
<dbReference type="Proteomes" id="UP000770015">
    <property type="component" value="Unassembled WGS sequence"/>
</dbReference>
<proteinExistence type="predicted"/>
<evidence type="ECO:0000256" key="1">
    <source>
        <dbReference type="SAM" id="MobiDB-lite"/>
    </source>
</evidence>
<feature type="region of interest" description="Disordered" evidence="1">
    <location>
        <begin position="282"/>
        <end position="301"/>
    </location>
</feature>
<evidence type="ECO:0000313" key="2">
    <source>
        <dbReference type="EMBL" id="KAH6695266.1"/>
    </source>
</evidence>
<accession>A0A9P9AEN1</accession>
<name>A0A9P9AEN1_9PEZI</name>
<sequence>MESQPWWSMGVESTLDWPSLRPYNLAHIVPIPSPSAAAATSEGGMDYYQPDPTWASLQLPRHARGKPSPRSTGALDDPQEMTELVDRFMKYIHAKQPVVKPQVIYDQIGVVQEEGLGWDAATCLLLIACALGGICEPYNPAVLEDYSKPSIDAEQYLRSREYFDAARKRLGLVMGNASITGAQCFFLVAGYYVTTFEPLAAWRNHNMASIMCQHVLADKLVLEGIPKMSMASPESIPDNDLRKLFWSCLKTEREIANELGFDIANLHLLQYKALPSLVPDSEPYEAPGGSQHSGSAQGLTPEQHDQSWFYYLTDIALRKIEIQIESFFQQQQARQNDLTPETSESFYGETLATLADLDRQIMEHFSQLPACIAVDTGAGNHGDDDLREYLRLRMLMVRHCLSRPALHFLLHGVLYNLSDSLRAQAAKIAERALLIDQYLVTHGMTTHRHPGTWLGIRYTTRAALEMHAVDKAGIPGVSLAPGWQQGIAKLKIALTYWSAESRDAWKYLQWLERLDGTGGSSLTPVSI</sequence>